<gene>
    <name evidence="1" type="ORF">AAG747_26590</name>
</gene>
<dbReference type="EMBL" id="JBDKWZ010000023">
    <property type="protein sequence ID" value="MEN7551514.1"/>
    <property type="molecule type" value="Genomic_DNA"/>
</dbReference>
<reference evidence="1 2" key="1">
    <citation type="submission" date="2024-04" db="EMBL/GenBank/DDBJ databases">
        <title>Novel genus in family Flammeovirgaceae.</title>
        <authorList>
            <person name="Nguyen T.H."/>
            <person name="Vuong T.Q."/>
            <person name="Le H."/>
            <person name="Kim S.-G."/>
        </authorList>
    </citation>
    <scope>NUCLEOTIDE SEQUENCE [LARGE SCALE GENOMIC DNA]</scope>
    <source>
        <strain evidence="1 2">JCM 23209</strain>
    </source>
</reference>
<accession>A0AAW9SF20</accession>
<evidence type="ECO:0000313" key="1">
    <source>
        <dbReference type="EMBL" id="MEN7551514.1"/>
    </source>
</evidence>
<proteinExistence type="predicted"/>
<organism evidence="1 2">
    <name type="scientific">Rapidithrix thailandica</name>
    <dbReference type="NCBI Taxonomy" id="413964"/>
    <lineage>
        <taxon>Bacteria</taxon>
        <taxon>Pseudomonadati</taxon>
        <taxon>Bacteroidota</taxon>
        <taxon>Cytophagia</taxon>
        <taxon>Cytophagales</taxon>
        <taxon>Flammeovirgaceae</taxon>
        <taxon>Rapidithrix</taxon>
    </lineage>
</organism>
<sequence>MFNYLIDKIKETKFESYPFKHLTINNFFHEKDFQKIISDPQILRPVASSHVELIDDLIDQGYTQQHFPGCITSIQHYLEFLNNPQEKFNRKLIEGYGRNIIAGYGLTMRLKKIRSSFLEDLLGFLNDSPFQNCLTEKFGIAHTHYIETAYQKNLHGYEISPHADTRKKALTYMVNIYTEQEAEQMPIHTHLMKFKPKYQYLYDFWKYNGDIDTCWVPWNWCDTVKQTNQNNSITIFKPAFDTLHAVKLDYNHLSQQRNQIYGNLWYHESPSNYGSGFQQIDLVKMHESFKLGPQKLSAKIGRKIAKMMGA</sequence>
<keyword evidence="2" id="KW-1185">Reference proteome</keyword>
<protein>
    <submittedName>
        <fullName evidence="1">Uncharacterized protein</fullName>
    </submittedName>
</protein>
<dbReference type="RefSeq" id="WP_346824295.1">
    <property type="nucleotide sequence ID" value="NZ_JBDKWZ010000023.1"/>
</dbReference>
<dbReference type="AlphaFoldDB" id="A0AAW9SF20"/>
<evidence type="ECO:0000313" key="2">
    <source>
        <dbReference type="Proteomes" id="UP001403385"/>
    </source>
</evidence>
<comment type="caution">
    <text evidence="1">The sequence shown here is derived from an EMBL/GenBank/DDBJ whole genome shotgun (WGS) entry which is preliminary data.</text>
</comment>
<dbReference type="Proteomes" id="UP001403385">
    <property type="component" value="Unassembled WGS sequence"/>
</dbReference>
<name>A0AAW9SF20_9BACT</name>